<evidence type="ECO:0000313" key="3">
    <source>
        <dbReference type="EMBL" id="MFC3682971.1"/>
    </source>
</evidence>
<dbReference type="EMBL" id="JBHRXX010000002">
    <property type="protein sequence ID" value="MFC3682971.1"/>
    <property type="molecule type" value="Genomic_DNA"/>
</dbReference>
<dbReference type="InterPro" id="IPR001387">
    <property type="entry name" value="Cro/C1-type_HTH"/>
</dbReference>
<evidence type="ECO:0000259" key="2">
    <source>
        <dbReference type="PROSITE" id="PS50943"/>
    </source>
</evidence>
<feature type="compositionally biased region" description="Polar residues" evidence="1">
    <location>
        <begin position="177"/>
        <end position="188"/>
    </location>
</feature>
<dbReference type="Proteomes" id="UP001595729">
    <property type="component" value="Unassembled WGS sequence"/>
</dbReference>
<protein>
    <submittedName>
        <fullName evidence="3">Helix-turn-helix domain-containing protein</fullName>
    </submittedName>
</protein>
<proteinExistence type="predicted"/>
<name>A0ABV7W1S1_9BURK</name>
<feature type="domain" description="HTH cro/C1-type" evidence="2">
    <location>
        <begin position="69"/>
        <end position="125"/>
    </location>
</feature>
<comment type="caution">
    <text evidence="3">The sequence shown here is derived from an EMBL/GenBank/DDBJ whole genome shotgun (WGS) entry which is preliminary data.</text>
</comment>
<organism evidence="3 4">
    <name type="scientific">Hydrogenophaga luteola</name>
    <dbReference type="NCBI Taxonomy" id="1591122"/>
    <lineage>
        <taxon>Bacteria</taxon>
        <taxon>Pseudomonadati</taxon>
        <taxon>Pseudomonadota</taxon>
        <taxon>Betaproteobacteria</taxon>
        <taxon>Burkholderiales</taxon>
        <taxon>Comamonadaceae</taxon>
        <taxon>Hydrogenophaga</taxon>
    </lineage>
</organism>
<evidence type="ECO:0000256" key="1">
    <source>
        <dbReference type="SAM" id="MobiDB-lite"/>
    </source>
</evidence>
<feature type="region of interest" description="Disordered" evidence="1">
    <location>
        <begin position="136"/>
        <end position="197"/>
    </location>
</feature>
<dbReference type="RefSeq" id="WP_382171702.1">
    <property type="nucleotide sequence ID" value="NZ_JBHRXX010000002.1"/>
</dbReference>
<sequence length="226" mass="24869">MRKRQYSFSFTHQAAFYLRFRLLQTRLSCSVNILAFFKSLRQNIFTMAKKTAPLLPSVDELLQQFGERLRLARLRRRLPAKQVAERAGMSPMTLRSLERGGSGVTMGAYLAVMQVLGIERDLDLLARADPVGRELQDSRLRSTASSTRRIAGSPTRRSTRSSPSDWGASQLGKPIPSAQTEPGLSSSPRPAVSAEEESWIKSGDFASADALSSLIAKAATPAKKGR</sequence>
<accession>A0ABV7W1S1</accession>
<evidence type="ECO:0000313" key="4">
    <source>
        <dbReference type="Proteomes" id="UP001595729"/>
    </source>
</evidence>
<dbReference type="InterPro" id="IPR010982">
    <property type="entry name" value="Lambda_DNA-bd_dom_sf"/>
</dbReference>
<gene>
    <name evidence="3" type="ORF">ACFOPI_05155</name>
</gene>
<dbReference type="SUPFAM" id="SSF47413">
    <property type="entry name" value="lambda repressor-like DNA-binding domains"/>
    <property type="match status" value="1"/>
</dbReference>
<dbReference type="Gene3D" id="1.10.260.40">
    <property type="entry name" value="lambda repressor-like DNA-binding domains"/>
    <property type="match status" value="1"/>
</dbReference>
<dbReference type="CDD" id="cd00093">
    <property type="entry name" value="HTH_XRE"/>
    <property type="match status" value="1"/>
</dbReference>
<feature type="compositionally biased region" description="Low complexity" evidence="1">
    <location>
        <begin position="141"/>
        <end position="164"/>
    </location>
</feature>
<dbReference type="Pfam" id="PF13560">
    <property type="entry name" value="HTH_31"/>
    <property type="match status" value="1"/>
</dbReference>
<reference evidence="4" key="1">
    <citation type="journal article" date="2019" name="Int. J. Syst. Evol. Microbiol.">
        <title>The Global Catalogue of Microorganisms (GCM) 10K type strain sequencing project: providing services to taxonomists for standard genome sequencing and annotation.</title>
        <authorList>
            <consortium name="The Broad Institute Genomics Platform"/>
            <consortium name="The Broad Institute Genome Sequencing Center for Infectious Disease"/>
            <person name="Wu L."/>
            <person name="Ma J."/>
        </authorList>
    </citation>
    <scope>NUCLEOTIDE SEQUENCE [LARGE SCALE GENOMIC DNA]</scope>
    <source>
        <strain evidence="4">KCTC 42501</strain>
    </source>
</reference>
<dbReference type="SMART" id="SM00530">
    <property type="entry name" value="HTH_XRE"/>
    <property type="match status" value="1"/>
</dbReference>
<dbReference type="PROSITE" id="PS50943">
    <property type="entry name" value="HTH_CROC1"/>
    <property type="match status" value="1"/>
</dbReference>
<keyword evidence="4" id="KW-1185">Reference proteome</keyword>